<gene>
    <name evidence="3" type="ORF">JG688_00014724</name>
</gene>
<comment type="caution">
    <text evidence="3">The sequence shown here is derived from an EMBL/GenBank/DDBJ whole genome shotgun (WGS) entry which is preliminary data.</text>
</comment>
<dbReference type="Proteomes" id="UP000709295">
    <property type="component" value="Unassembled WGS sequence"/>
</dbReference>
<keyword evidence="4" id="KW-1185">Reference proteome</keyword>
<dbReference type="InterPro" id="IPR058256">
    <property type="entry name" value="WLGC"/>
</dbReference>
<dbReference type="Pfam" id="PF26605">
    <property type="entry name" value="WLGC"/>
    <property type="match status" value="1"/>
</dbReference>
<proteinExistence type="predicted"/>
<dbReference type="EMBL" id="JAENGY010001454">
    <property type="protein sequence ID" value="KAG6949205.1"/>
    <property type="molecule type" value="Genomic_DNA"/>
</dbReference>
<keyword evidence="1" id="KW-1133">Transmembrane helix</keyword>
<keyword evidence="1" id="KW-0472">Membrane</keyword>
<feature type="transmembrane region" description="Helical" evidence="1">
    <location>
        <begin position="152"/>
        <end position="174"/>
    </location>
</feature>
<evidence type="ECO:0000259" key="2">
    <source>
        <dbReference type="Pfam" id="PF26605"/>
    </source>
</evidence>
<evidence type="ECO:0000313" key="3">
    <source>
        <dbReference type="EMBL" id="KAG6949205.1"/>
    </source>
</evidence>
<feature type="transmembrane region" description="Helical" evidence="1">
    <location>
        <begin position="186"/>
        <end position="210"/>
    </location>
</feature>
<evidence type="ECO:0000313" key="4">
    <source>
        <dbReference type="Proteomes" id="UP000709295"/>
    </source>
</evidence>
<name>A0A8J5M0A3_9STRA</name>
<accession>A0A8J5M0A3</accession>
<keyword evidence="1" id="KW-0812">Transmembrane</keyword>
<sequence length="694" mass="78785">MLLILLVCIAWTSWLIFLALVPNKAANLLMDTSSYDNGQFWLFNDANPHMILAGAIGLVVVDICYLSVTLRMLLWRDKLFGSAYQSQPANVDVSFSWMRSEGPLYQRLRHLWDDVTAFEGRNRKKWNVFLKLFDLAMETAMLRQLLQSGSPASLTYGFAGFLSLNALSCVVNVITDRFSALTEIFIDSVFDLCAAVLFPIVTLVYCYYNFDLDREVYLTYLEKLPPGSFEHLARSFADQSEIALFRVNFDSLRIDSLLDFALRISMNLTFCYRFERVLQAIVWTRHRELIIHRLRPAKITRESQNSVPKGISAVFGAICFAVFLSTHKAIADSKALCAPHPECVVYAHRWETNDEQCPCLILIDIDTEPKTYQEWLNPVDAYEKVKTLAGAGLLTSLQVINRQLLTWPDELRKCRDLKVIQMIYTSTQHIPSWTKELKCLETIQVEGKYGNPNLLGLPDDVISDLPQLSMIHLSLHENIDRIPPLSGVPNLQSLSLAWITQLRTLPSFEHVPKLGRLILSLLPSMEQLPDMSPLQSLVEFVVLRPNHMCCNGFLGTCNLSHISCQSYPWSRTPAASCMMNHTNVSLPVTPYLGNTDTQKAFEKFAPLICQPSSFDSPDYLSFPTKETIEMCDGKPYRQCFLSGNRTGLCYNTRFQVLSCLADDNYIALRRLQIEKKVGPRCDPGEEKWLGCISG</sequence>
<reference evidence="3" key="1">
    <citation type="submission" date="2021-01" db="EMBL/GenBank/DDBJ databases">
        <title>Phytophthora aleatoria, a newly-described species from Pinus radiata is distinct from Phytophthora cactorum isolates based on comparative genomics.</title>
        <authorList>
            <person name="Mcdougal R."/>
            <person name="Panda P."/>
            <person name="Williams N."/>
            <person name="Studholme D.J."/>
        </authorList>
    </citation>
    <scope>NUCLEOTIDE SEQUENCE</scope>
    <source>
        <strain evidence="3">NZFS 4037</strain>
    </source>
</reference>
<organism evidence="3 4">
    <name type="scientific">Phytophthora aleatoria</name>
    <dbReference type="NCBI Taxonomy" id="2496075"/>
    <lineage>
        <taxon>Eukaryota</taxon>
        <taxon>Sar</taxon>
        <taxon>Stramenopiles</taxon>
        <taxon>Oomycota</taxon>
        <taxon>Peronosporomycetes</taxon>
        <taxon>Peronosporales</taxon>
        <taxon>Peronosporaceae</taxon>
        <taxon>Phytophthora</taxon>
    </lineage>
</organism>
<dbReference type="AlphaFoldDB" id="A0A8J5M0A3"/>
<feature type="domain" description="WLGC" evidence="2">
    <location>
        <begin position="626"/>
        <end position="691"/>
    </location>
</feature>
<protein>
    <recommendedName>
        <fullName evidence="2">WLGC domain-containing protein</fullName>
    </recommendedName>
</protein>
<feature type="transmembrane region" description="Helical" evidence="1">
    <location>
        <begin position="49"/>
        <end position="68"/>
    </location>
</feature>
<evidence type="ECO:0000256" key="1">
    <source>
        <dbReference type="SAM" id="Phobius"/>
    </source>
</evidence>